<comment type="caution">
    <text evidence="2">The sequence shown here is derived from an EMBL/GenBank/DDBJ whole genome shotgun (WGS) entry which is preliminary data.</text>
</comment>
<reference evidence="3 4" key="2">
    <citation type="submission" date="2024-05" db="EMBL/GenBank/DDBJ databases">
        <authorList>
            <person name="Chen Y."/>
            <person name="Shah S."/>
            <person name="Dougan E. K."/>
            <person name="Thang M."/>
            <person name="Chan C."/>
        </authorList>
    </citation>
    <scope>NUCLEOTIDE SEQUENCE [LARGE SCALE GENOMIC DNA]</scope>
</reference>
<protein>
    <submittedName>
        <fullName evidence="2">Uncharacterized protein</fullName>
    </submittedName>
</protein>
<proteinExistence type="predicted"/>
<feature type="region of interest" description="Disordered" evidence="1">
    <location>
        <begin position="1"/>
        <end position="20"/>
    </location>
</feature>
<gene>
    <name evidence="2" type="ORF">C1SCF055_LOCUS25399</name>
</gene>
<dbReference type="EMBL" id="CAMXCT030002591">
    <property type="protein sequence ID" value="CAL4786470.1"/>
    <property type="molecule type" value="Genomic_DNA"/>
</dbReference>
<evidence type="ECO:0000256" key="1">
    <source>
        <dbReference type="SAM" id="MobiDB-lite"/>
    </source>
</evidence>
<dbReference type="AlphaFoldDB" id="A0A9P1CYC8"/>
<accession>A0A9P1CYC8</accession>
<reference evidence="2" key="1">
    <citation type="submission" date="2022-10" db="EMBL/GenBank/DDBJ databases">
        <authorList>
            <person name="Chen Y."/>
            <person name="Dougan E. K."/>
            <person name="Chan C."/>
            <person name="Rhodes N."/>
            <person name="Thang M."/>
        </authorList>
    </citation>
    <scope>NUCLEOTIDE SEQUENCE</scope>
</reference>
<sequence length="180" mass="20247">MPRRSKTLVGPASGNRDGSSLRSRRVFMLQDPMRIKYFPEVERKPMPEHDVIDGGRKIRIEHVNDHPVLKACYRDYEEFCWDGFRLLASQNPRMPPHDFVQLCNTEVTGWRTLVQIDGQYWLCVPSQNTIHYGGDTFAFQESQPGSGDGQVIFVSGGLFLSDAAGVLGCLLPGVQDSNMS</sequence>
<dbReference type="EMBL" id="CAMXCT010002591">
    <property type="protein sequence ID" value="CAI3999158.1"/>
    <property type="molecule type" value="Genomic_DNA"/>
</dbReference>
<name>A0A9P1CYC8_9DINO</name>
<dbReference type="Proteomes" id="UP001152797">
    <property type="component" value="Unassembled WGS sequence"/>
</dbReference>
<keyword evidence="4" id="KW-1185">Reference proteome</keyword>
<dbReference type="EMBL" id="CAMXCT020002591">
    <property type="protein sequence ID" value="CAL1152533.1"/>
    <property type="molecule type" value="Genomic_DNA"/>
</dbReference>
<evidence type="ECO:0000313" key="2">
    <source>
        <dbReference type="EMBL" id="CAI3999158.1"/>
    </source>
</evidence>
<organism evidence="2">
    <name type="scientific">Cladocopium goreaui</name>
    <dbReference type="NCBI Taxonomy" id="2562237"/>
    <lineage>
        <taxon>Eukaryota</taxon>
        <taxon>Sar</taxon>
        <taxon>Alveolata</taxon>
        <taxon>Dinophyceae</taxon>
        <taxon>Suessiales</taxon>
        <taxon>Symbiodiniaceae</taxon>
        <taxon>Cladocopium</taxon>
    </lineage>
</organism>
<evidence type="ECO:0000313" key="3">
    <source>
        <dbReference type="EMBL" id="CAL4786470.1"/>
    </source>
</evidence>
<evidence type="ECO:0000313" key="4">
    <source>
        <dbReference type="Proteomes" id="UP001152797"/>
    </source>
</evidence>